<dbReference type="PANTHER" id="PTHR42100">
    <property type="entry name" value="OXIDOREDUCTASE 178 KDA SUBUNIT, PUTATIVE (AFU_ORTHOLOGUE AFUA_8G04320)-RELATED"/>
    <property type="match status" value="1"/>
</dbReference>
<evidence type="ECO:0000313" key="1">
    <source>
        <dbReference type="EMBL" id="WFD00880.1"/>
    </source>
</evidence>
<sequence>MVSGMLRSRMLASGRFVKGARSLHASRVVCAEEVPTSAAQSAQYPREGTLVLYAYPGFNSSLWMLSLLGVIGCYGFYNLTGTKKGQEEASALSQMIESMSTSTNDNTSNNQRHLDWAMKKAEAQLLIQDAQKPSAHRMINLTAFEQYPRRNMPVGSHVDVSDMQLNPERA</sequence>
<name>A0AAJ5YV02_9BASI</name>
<dbReference type="InterPro" id="IPR034444">
    <property type="entry name" value="Nuo17.8"/>
</dbReference>
<dbReference type="PANTHER" id="PTHR42100:SF1">
    <property type="entry name" value="OXIDOREDUCTASE 178 KDA SUBUNIT, PUTATIVE (AFU_ORTHOLOGUE AFUA_8G04320)-RELATED"/>
    <property type="match status" value="1"/>
</dbReference>
<dbReference type="GO" id="GO:0005739">
    <property type="term" value="C:mitochondrion"/>
    <property type="evidence" value="ECO:0007669"/>
    <property type="project" value="InterPro"/>
</dbReference>
<dbReference type="Proteomes" id="UP001219567">
    <property type="component" value="Chromosome 6"/>
</dbReference>
<gene>
    <name evidence="1" type="ORF">MYAM1_003635</name>
</gene>
<accession>A0AAJ5YV02</accession>
<dbReference type="AlphaFoldDB" id="A0AAJ5YV02"/>
<keyword evidence="2" id="KW-1185">Reference proteome</keyword>
<proteinExistence type="predicted"/>
<reference evidence="1 2" key="1">
    <citation type="submission" date="2023-03" db="EMBL/GenBank/DDBJ databases">
        <title>Mating type loci evolution in Malassezia.</title>
        <authorList>
            <person name="Coelho M.A."/>
        </authorList>
    </citation>
    <scope>NUCLEOTIDE SEQUENCE [LARGE SCALE GENOMIC DNA]</scope>
    <source>
        <strain evidence="1 2">CBS 9725</strain>
    </source>
</reference>
<protein>
    <submittedName>
        <fullName evidence="1">Uncharacterized protein</fullName>
    </submittedName>
</protein>
<evidence type="ECO:0000313" key="2">
    <source>
        <dbReference type="Proteomes" id="UP001219567"/>
    </source>
</evidence>
<dbReference type="EMBL" id="CP119948">
    <property type="protein sequence ID" value="WFD00880.1"/>
    <property type="molecule type" value="Genomic_DNA"/>
</dbReference>
<organism evidence="1 2">
    <name type="scientific">Malassezia yamatoensis</name>
    <dbReference type="NCBI Taxonomy" id="253288"/>
    <lineage>
        <taxon>Eukaryota</taxon>
        <taxon>Fungi</taxon>
        <taxon>Dikarya</taxon>
        <taxon>Basidiomycota</taxon>
        <taxon>Ustilaginomycotina</taxon>
        <taxon>Malasseziomycetes</taxon>
        <taxon>Malasseziales</taxon>
        <taxon>Malasseziaceae</taxon>
        <taxon>Malassezia</taxon>
    </lineage>
</organism>